<evidence type="ECO:0000313" key="2">
    <source>
        <dbReference type="Proteomes" id="UP000297716"/>
    </source>
</evidence>
<dbReference type="OrthoDB" id="10254945at2759"/>
<evidence type="ECO:0000313" key="1">
    <source>
        <dbReference type="EMBL" id="TGJ78984.1"/>
    </source>
</evidence>
<keyword evidence="2" id="KW-1185">Reference proteome</keyword>
<protein>
    <submittedName>
        <fullName evidence="1">Uncharacterized protein</fullName>
    </submittedName>
</protein>
<dbReference type="AlphaFoldDB" id="A0A4Z0Y5C0"/>
<comment type="caution">
    <text evidence="1">The sequence shown here is derived from an EMBL/GenBank/DDBJ whole genome shotgun (WGS) entry which is preliminary data.</text>
</comment>
<sequence>MNFAQPPDDTPKSPWAERFTVQEESRDVLTWDNLKHSGYAPEIPRVNNPIHYLNISDLIDQLAPNAVPSDGELDKLLRTEDYQNDKLRGIVRVFLWRAYATDVGDAAKAIGDIYNLTKLRVDETRWFGFFRKDRWYDWIQTSPPAKAGGLLWSVDDPNVWRELSMCLELADRALKALIEDKNDHAMLNFPRQFRNSYCLLMGYGTVQLQTILYGRIEKWEDVVPRRDGDDPPPSDARVLLSLYAEEILAKVKGEPCQFNYVAGISKSQWRQRLEEILTTYKWIIHELCHGIIGARDQNNIPGEVRPNIERAAEPTLMVFAKLATPWSKNFFGGSTTVFPLLADIPIAVLSYEVPSALYMNHPSIPGDWQKDDAEINSTYTPASWTSRLLSEAFWNDPAVPQKSADYFHRPFIFSNSTRWGGGPQAWGAVEPDPDDHTLATMTNQDKQVLETWNERHQIWIGIREVWYDEERYKWENSPWAQIEWRIKIDLFAAAFAKRDEVACAQIATELVHRINWSEDRNTYIRYLPKNDRDLSPWWVLHCIGLLMMASIPIRDHPNLERSQMIETNWTYSAAPSLEAAAAGERYAVRFVMEGTQPKDEHGVNRSEYFDQVNETGQKVNDITQYDYLGLTCGVVNEVARYAPMYAVWVGSIMEAQIALREDRVSIQRNYLAAHSTRWASNWVYKIPKYNQRVIRVVNNVTYDMKWNKYTWEWELAP</sequence>
<reference evidence="1 2" key="1">
    <citation type="submission" date="2019-03" db="EMBL/GenBank/DDBJ databases">
        <title>Draft genome sequence of Xylaria hypoxylon DSM 108379, a ubiquitous saprotrophic-parasitic fungi on hardwood.</title>
        <authorList>
            <person name="Buettner E."/>
            <person name="Leonhardt S."/>
            <person name="Gebauer A.M."/>
            <person name="Liers C."/>
            <person name="Hofrichter M."/>
            <person name="Kellner H."/>
        </authorList>
    </citation>
    <scope>NUCLEOTIDE SEQUENCE [LARGE SCALE GENOMIC DNA]</scope>
    <source>
        <strain evidence="1 2">DSM 108379</strain>
    </source>
</reference>
<gene>
    <name evidence="1" type="ORF">E0Z10_g9789</name>
</gene>
<accession>A0A4Z0Y5C0</accession>
<organism evidence="1 2">
    <name type="scientific">Xylaria hypoxylon</name>
    <dbReference type="NCBI Taxonomy" id="37992"/>
    <lineage>
        <taxon>Eukaryota</taxon>
        <taxon>Fungi</taxon>
        <taxon>Dikarya</taxon>
        <taxon>Ascomycota</taxon>
        <taxon>Pezizomycotina</taxon>
        <taxon>Sordariomycetes</taxon>
        <taxon>Xylariomycetidae</taxon>
        <taxon>Xylariales</taxon>
        <taxon>Xylariaceae</taxon>
        <taxon>Xylaria</taxon>
    </lineage>
</organism>
<dbReference type="EMBL" id="SKBN01000327">
    <property type="protein sequence ID" value="TGJ78984.1"/>
    <property type="molecule type" value="Genomic_DNA"/>
</dbReference>
<dbReference type="Proteomes" id="UP000297716">
    <property type="component" value="Unassembled WGS sequence"/>
</dbReference>
<proteinExistence type="predicted"/>
<dbReference type="STRING" id="37992.A0A4Z0Y5C0"/>
<name>A0A4Z0Y5C0_9PEZI</name>